<feature type="region of interest" description="Disordered" evidence="2">
    <location>
        <begin position="254"/>
        <end position="274"/>
    </location>
</feature>
<dbReference type="AlphaFoldDB" id="A0ABD3QNG6"/>
<keyword evidence="1" id="KW-0175">Coiled coil</keyword>
<dbReference type="Gene3D" id="6.10.140.530">
    <property type="match status" value="2"/>
</dbReference>
<sequence>MIARSISVIFLILSTVSTLADAFLDAALLLDRLKIHYQRSSSWMATSYATALYCQPPMAYIKQLHKRKDRRKSYLLAGKRTTDGSTSEPKTKRSDLLFQQRLSELKDFIDQNGHGSIPTPYDDNPPLGVWAANLRRQFVIREHAEQESAPYKGFLTEERMEILKESGFDFTSLTERQFNMRLLELKEFKERYGHTLVPEKYEENMALGAWVSNMRTLYKKKRLESDAAPAIEEKVNGDNGIIKVRYSKNMLQQEIQPTKQRRRRQRSKRNSQLDDEKERLLNELQFVWNAKDRKWFEMLEWAKVYAVVNYELASSRDENSTVSIDTDDGSFNRSQLDEQDALLLDNYYTFVKNIQDPSLLPYFHPQDEILDLLRDENYVESVLKQTQHLQHTFPVTDRKVSNRTDACPTLDYRVPVTDTLHYSLRIWMVNQRSNYHRRLQNTTDAGAIPSTMTDQRQHALDEINFPWSGRFANRCEEIQYEIEQMEKNRIEMEKARKREQKLKEEQEKIAQLKIRQDATPLYAPVTPDVAENDIMSLWGAGDDEDEEDIW</sequence>
<dbReference type="EMBL" id="JALLPJ020000123">
    <property type="protein sequence ID" value="KAL3801739.1"/>
    <property type="molecule type" value="Genomic_DNA"/>
</dbReference>
<feature type="domain" description="Helicase-associated" evidence="4">
    <location>
        <begin position="175"/>
        <end position="227"/>
    </location>
</feature>
<name>A0ABD3QNG6_9STRA</name>
<accession>A0ABD3QNG6</accession>
<evidence type="ECO:0000313" key="6">
    <source>
        <dbReference type="Proteomes" id="UP001530400"/>
    </source>
</evidence>
<dbReference type="Proteomes" id="UP001530400">
    <property type="component" value="Unassembled WGS sequence"/>
</dbReference>
<feature type="compositionally biased region" description="Basic residues" evidence="2">
    <location>
        <begin position="259"/>
        <end position="269"/>
    </location>
</feature>
<dbReference type="InterPro" id="IPR005114">
    <property type="entry name" value="Helicase_assoc"/>
</dbReference>
<evidence type="ECO:0000259" key="4">
    <source>
        <dbReference type="Pfam" id="PF03457"/>
    </source>
</evidence>
<evidence type="ECO:0000313" key="5">
    <source>
        <dbReference type="EMBL" id="KAL3801739.1"/>
    </source>
</evidence>
<organism evidence="5 6">
    <name type="scientific">Cyclotella atomus</name>
    <dbReference type="NCBI Taxonomy" id="382360"/>
    <lineage>
        <taxon>Eukaryota</taxon>
        <taxon>Sar</taxon>
        <taxon>Stramenopiles</taxon>
        <taxon>Ochrophyta</taxon>
        <taxon>Bacillariophyta</taxon>
        <taxon>Coscinodiscophyceae</taxon>
        <taxon>Thalassiosirophycidae</taxon>
        <taxon>Stephanodiscales</taxon>
        <taxon>Stephanodiscaceae</taxon>
        <taxon>Cyclotella</taxon>
    </lineage>
</organism>
<dbReference type="Pfam" id="PF03457">
    <property type="entry name" value="HA"/>
    <property type="match status" value="2"/>
</dbReference>
<feature type="domain" description="Helicase-associated" evidence="4">
    <location>
        <begin position="98"/>
        <end position="168"/>
    </location>
</feature>
<protein>
    <recommendedName>
        <fullName evidence="4">Helicase-associated domain-containing protein</fullName>
    </recommendedName>
</protein>
<evidence type="ECO:0000256" key="1">
    <source>
        <dbReference type="SAM" id="Coils"/>
    </source>
</evidence>
<comment type="caution">
    <text evidence="5">The sequence shown here is derived from an EMBL/GenBank/DDBJ whole genome shotgun (WGS) entry which is preliminary data.</text>
</comment>
<evidence type="ECO:0000256" key="2">
    <source>
        <dbReference type="SAM" id="MobiDB-lite"/>
    </source>
</evidence>
<evidence type="ECO:0000256" key="3">
    <source>
        <dbReference type="SAM" id="SignalP"/>
    </source>
</evidence>
<keyword evidence="6" id="KW-1185">Reference proteome</keyword>
<keyword evidence="3" id="KW-0732">Signal</keyword>
<reference evidence="5 6" key="1">
    <citation type="submission" date="2024-10" db="EMBL/GenBank/DDBJ databases">
        <title>Updated reference genomes for cyclostephanoid diatoms.</title>
        <authorList>
            <person name="Roberts W.R."/>
            <person name="Alverson A.J."/>
        </authorList>
    </citation>
    <scope>NUCLEOTIDE SEQUENCE [LARGE SCALE GENOMIC DNA]</scope>
    <source>
        <strain evidence="5 6">AJA010-31</strain>
    </source>
</reference>
<gene>
    <name evidence="5" type="ORF">ACHAWO_013888</name>
</gene>
<feature type="chain" id="PRO_5044750691" description="Helicase-associated domain-containing protein" evidence="3">
    <location>
        <begin position="23"/>
        <end position="550"/>
    </location>
</feature>
<dbReference type="PANTHER" id="PTHR33418">
    <property type="entry name" value="HELICASE-ASSOCIATED"/>
    <property type="match status" value="1"/>
</dbReference>
<dbReference type="PANTHER" id="PTHR33418:SF1">
    <property type="entry name" value="HELICASE-ASSOCIATED DOMAIN-CONTAINING PROTEIN"/>
    <property type="match status" value="1"/>
</dbReference>
<feature type="coiled-coil region" evidence="1">
    <location>
        <begin position="475"/>
        <end position="515"/>
    </location>
</feature>
<feature type="signal peptide" evidence="3">
    <location>
        <begin position="1"/>
        <end position="22"/>
    </location>
</feature>
<proteinExistence type="predicted"/>